<evidence type="ECO:0000256" key="4">
    <source>
        <dbReference type="ARBA" id="ARBA00023163"/>
    </source>
</evidence>
<evidence type="ECO:0000313" key="7">
    <source>
        <dbReference type="EMBL" id="KAK0440529.1"/>
    </source>
</evidence>
<keyword evidence="8" id="KW-1185">Reference proteome</keyword>
<evidence type="ECO:0008006" key="9">
    <source>
        <dbReference type="Google" id="ProtNLM"/>
    </source>
</evidence>
<keyword evidence="5" id="KW-0539">Nucleus</keyword>
<gene>
    <name evidence="7" type="ORF">EV421DRAFT_1737195</name>
</gene>
<dbReference type="CDD" id="cd12148">
    <property type="entry name" value="fungal_TF_MHR"/>
    <property type="match status" value="1"/>
</dbReference>
<organism evidence="7 8">
    <name type="scientific">Armillaria borealis</name>
    <dbReference type="NCBI Taxonomy" id="47425"/>
    <lineage>
        <taxon>Eukaryota</taxon>
        <taxon>Fungi</taxon>
        <taxon>Dikarya</taxon>
        <taxon>Basidiomycota</taxon>
        <taxon>Agaricomycotina</taxon>
        <taxon>Agaricomycetes</taxon>
        <taxon>Agaricomycetidae</taxon>
        <taxon>Agaricales</taxon>
        <taxon>Marasmiineae</taxon>
        <taxon>Physalacriaceae</taxon>
        <taxon>Armillaria</taxon>
    </lineage>
</organism>
<dbReference type="Gene3D" id="4.10.240.10">
    <property type="entry name" value="Zn(2)-C6 fungal-type DNA-binding domain"/>
    <property type="match status" value="1"/>
</dbReference>
<dbReference type="PANTHER" id="PTHR31845:SF19">
    <property type="entry name" value="TRANSCRIPTION FACTOR DOMAIN-CONTAINING PROTEIN"/>
    <property type="match status" value="1"/>
</dbReference>
<feature type="compositionally biased region" description="Polar residues" evidence="6">
    <location>
        <begin position="587"/>
        <end position="605"/>
    </location>
</feature>
<accession>A0AA39JFS6</accession>
<keyword evidence="4" id="KW-0804">Transcription</keyword>
<dbReference type="AlphaFoldDB" id="A0AA39JFS6"/>
<protein>
    <recommendedName>
        <fullName evidence="9">Zn(2)-C6 fungal-type domain-containing protein</fullName>
    </recommendedName>
</protein>
<dbReference type="Proteomes" id="UP001175226">
    <property type="component" value="Unassembled WGS sequence"/>
</dbReference>
<comment type="caution">
    <text evidence="7">The sequence shown here is derived from an EMBL/GenBank/DDBJ whole genome shotgun (WGS) entry which is preliminary data.</text>
</comment>
<evidence type="ECO:0000256" key="1">
    <source>
        <dbReference type="ARBA" id="ARBA00004123"/>
    </source>
</evidence>
<dbReference type="InterPro" id="IPR051089">
    <property type="entry name" value="prtT"/>
</dbReference>
<dbReference type="EMBL" id="JAUEPT010000033">
    <property type="protein sequence ID" value="KAK0440529.1"/>
    <property type="molecule type" value="Genomic_DNA"/>
</dbReference>
<evidence type="ECO:0000256" key="3">
    <source>
        <dbReference type="ARBA" id="ARBA00023125"/>
    </source>
</evidence>
<evidence type="ECO:0000256" key="2">
    <source>
        <dbReference type="ARBA" id="ARBA00023015"/>
    </source>
</evidence>
<comment type="subcellular location">
    <subcellularLocation>
        <location evidence="1">Nucleus</location>
    </subcellularLocation>
</comment>
<dbReference type="GO" id="GO:0000981">
    <property type="term" value="F:DNA-binding transcription factor activity, RNA polymerase II-specific"/>
    <property type="evidence" value="ECO:0007669"/>
    <property type="project" value="InterPro"/>
</dbReference>
<dbReference type="GO" id="GO:0000976">
    <property type="term" value="F:transcription cis-regulatory region binding"/>
    <property type="evidence" value="ECO:0007669"/>
    <property type="project" value="TreeGrafter"/>
</dbReference>
<proteinExistence type="predicted"/>
<reference evidence="7" key="1">
    <citation type="submission" date="2023-06" db="EMBL/GenBank/DDBJ databases">
        <authorList>
            <consortium name="Lawrence Berkeley National Laboratory"/>
            <person name="Ahrendt S."/>
            <person name="Sahu N."/>
            <person name="Indic B."/>
            <person name="Wong-Bajracharya J."/>
            <person name="Merenyi Z."/>
            <person name="Ke H.-M."/>
            <person name="Monk M."/>
            <person name="Kocsube S."/>
            <person name="Drula E."/>
            <person name="Lipzen A."/>
            <person name="Balint B."/>
            <person name="Henrissat B."/>
            <person name="Andreopoulos B."/>
            <person name="Martin F.M."/>
            <person name="Harder C.B."/>
            <person name="Rigling D."/>
            <person name="Ford K.L."/>
            <person name="Foster G.D."/>
            <person name="Pangilinan J."/>
            <person name="Papanicolaou A."/>
            <person name="Barry K."/>
            <person name="LaButti K."/>
            <person name="Viragh M."/>
            <person name="Koriabine M."/>
            <person name="Yan M."/>
            <person name="Riley R."/>
            <person name="Champramary S."/>
            <person name="Plett K.L."/>
            <person name="Tsai I.J."/>
            <person name="Slot J."/>
            <person name="Sipos G."/>
            <person name="Plett J."/>
            <person name="Nagy L.G."/>
            <person name="Grigoriev I.V."/>
        </authorList>
    </citation>
    <scope>NUCLEOTIDE SEQUENCE</scope>
    <source>
        <strain evidence="7">FPL87.14</strain>
    </source>
</reference>
<evidence type="ECO:0000256" key="5">
    <source>
        <dbReference type="ARBA" id="ARBA00023242"/>
    </source>
</evidence>
<keyword evidence="2" id="KW-0805">Transcription regulation</keyword>
<evidence type="ECO:0000313" key="8">
    <source>
        <dbReference type="Proteomes" id="UP001175226"/>
    </source>
</evidence>
<feature type="region of interest" description="Disordered" evidence="6">
    <location>
        <begin position="41"/>
        <end position="60"/>
    </location>
</feature>
<dbReference type="GO" id="GO:0005634">
    <property type="term" value="C:nucleus"/>
    <property type="evidence" value="ECO:0007669"/>
    <property type="project" value="UniProtKB-SubCell"/>
</dbReference>
<feature type="region of interest" description="Disordered" evidence="6">
    <location>
        <begin position="587"/>
        <end position="617"/>
    </location>
</feature>
<keyword evidence="3" id="KW-0238">DNA-binding</keyword>
<dbReference type="PANTHER" id="PTHR31845">
    <property type="entry name" value="FINGER DOMAIN PROTEIN, PUTATIVE-RELATED"/>
    <property type="match status" value="1"/>
</dbReference>
<evidence type="ECO:0000256" key="6">
    <source>
        <dbReference type="SAM" id="MobiDB-lite"/>
    </source>
</evidence>
<dbReference type="InterPro" id="IPR036864">
    <property type="entry name" value="Zn2-C6_fun-type_DNA-bd_sf"/>
</dbReference>
<sequence>MSSLTPSSCDANVGLVQPFQDGYDLWYPQSVNFYDYRQHQEPTQPVNDQHPMESNQQQESYDSYDQTTSNMCRNHLPPSSAQLSMRQPQKTPPNRMMHVLTRDRDGKSNRNGDKVFRCRPGVKMKCDFAPGEQTCQRCQPKGYHCVVEAPQPKVHERERLLAEIRQKDAVIETLMKQLHNPYLATPHSIDEYFKSISPSDANDPGVLARLGRLKAGVQMGMGGSTEEAREEGSGVDCRSTNNTAHLPIEKYRSTKRCQLRLAILRTFLSCSDQTGGLKVRRERKGNMKLFSAMLPARHGKILQNLVHFIVVTFLARFKLGNSKGLNSPEILVLRIVTLEDAEQLFDIIYPIAMHFVKYSAANALVQDEMKSVELCQAYILMSIYAVPERSWDRDQTWLHTGLAVSIANALHLDQTPKINSATEIRFHEEVSLRQSGLINSERGNLWDVTMRYDGEIEIFKEEWKRKFKAGGAHRGAMLLAQQATLCFKYAKSVIRCMNKDLAPSRFMRYAPDHHFMCAAFAVVFLFKLLWCEFSSLLDKVDKDKSVKLIEILINKFSSSDIAVDDRHTPKLYARFLATALGNYQQSQGTAPGSSQTVQAVNTGASRSVAGETDKENSDNWRKSYVAQGYDSAGLTYWPEATHAMGSWPILFGSDAALLHIMDRSQNIDGNGGAGGQPGNIEDEMITSFQSLDNPKWLQGMLMPGVQHKTQVQRRRYIPLMWGYAAVLLPQPLLHLVLRDILVI</sequence>
<dbReference type="GO" id="GO:0008270">
    <property type="term" value="F:zinc ion binding"/>
    <property type="evidence" value="ECO:0007669"/>
    <property type="project" value="InterPro"/>
</dbReference>
<name>A0AA39JFS6_9AGAR</name>